<gene>
    <name evidence="1" type="ORF">QIS74_10230</name>
</gene>
<organism evidence="1 2">
    <name type="scientific">Colletotrichum tabaci</name>
    <dbReference type="NCBI Taxonomy" id="1209068"/>
    <lineage>
        <taxon>Eukaryota</taxon>
        <taxon>Fungi</taxon>
        <taxon>Dikarya</taxon>
        <taxon>Ascomycota</taxon>
        <taxon>Pezizomycotina</taxon>
        <taxon>Sordariomycetes</taxon>
        <taxon>Hypocreomycetidae</taxon>
        <taxon>Glomerellales</taxon>
        <taxon>Glomerellaceae</taxon>
        <taxon>Colletotrichum</taxon>
        <taxon>Colletotrichum destructivum species complex</taxon>
    </lineage>
</organism>
<proteinExistence type="predicted"/>
<evidence type="ECO:0000313" key="1">
    <source>
        <dbReference type="EMBL" id="KAK6210966.1"/>
    </source>
</evidence>
<protein>
    <submittedName>
        <fullName evidence="1">Uncharacterized protein</fullName>
    </submittedName>
</protein>
<dbReference type="EMBL" id="JASAOK010000046">
    <property type="protein sequence ID" value="KAK6210966.1"/>
    <property type="molecule type" value="Genomic_DNA"/>
</dbReference>
<evidence type="ECO:0000313" key="2">
    <source>
        <dbReference type="Proteomes" id="UP001327957"/>
    </source>
</evidence>
<accession>A0AAV9T015</accession>
<dbReference type="AlphaFoldDB" id="A0AAV9T015"/>
<dbReference type="Proteomes" id="UP001327957">
    <property type="component" value="Unassembled WGS sequence"/>
</dbReference>
<reference evidence="1 2" key="1">
    <citation type="submission" date="2023-04" db="EMBL/GenBank/DDBJ databases">
        <title>Colletotrichum tabacum stain YC1 causing leaf anthracnose on Nicotiana tabacum(L.) cv.</title>
        <authorList>
            <person name="Ji Z."/>
            <person name="Wang M."/>
            <person name="Zhang J."/>
            <person name="Wang N."/>
            <person name="Zhou Z."/>
        </authorList>
    </citation>
    <scope>NUCLEOTIDE SEQUENCE [LARGE SCALE GENOMIC DNA]</scope>
    <source>
        <strain evidence="1 2">YC1</strain>
    </source>
</reference>
<sequence length="78" mass="9215">MGFHTWGFVDYRCAYGDGTDQTWTRYLIQLKQNCHDYLVQSRRAELLERYLDEVVIENCDAQNGPIKVEVLSHFNGWT</sequence>
<keyword evidence="2" id="KW-1185">Reference proteome</keyword>
<name>A0AAV9T015_9PEZI</name>
<comment type="caution">
    <text evidence="1">The sequence shown here is derived from an EMBL/GenBank/DDBJ whole genome shotgun (WGS) entry which is preliminary data.</text>
</comment>